<evidence type="ECO:0000256" key="1">
    <source>
        <dbReference type="PROSITE-ProRule" id="PRU00042"/>
    </source>
</evidence>
<feature type="domain" description="C2H2-type" evidence="2">
    <location>
        <begin position="183"/>
        <end position="210"/>
    </location>
</feature>
<organism evidence="3 4">
    <name type="scientific">Sphenostylis stenocarpa</name>
    <dbReference type="NCBI Taxonomy" id="92480"/>
    <lineage>
        <taxon>Eukaryota</taxon>
        <taxon>Viridiplantae</taxon>
        <taxon>Streptophyta</taxon>
        <taxon>Embryophyta</taxon>
        <taxon>Tracheophyta</taxon>
        <taxon>Spermatophyta</taxon>
        <taxon>Magnoliopsida</taxon>
        <taxon>eudicotyledons</taxon>
        <taxon>Gunneridae</taxon>
        <taxon>Pentapetalae</taxon>
        <taxon>rosids</taxon>
        <taxon>fabids</taxon>
        <taxon>Fabales</taxon>
        <taxon>Fabaceae</taxon>
        <taxon>Papilionoideae</taxon>
        <taxon>50 kb inversion clade</taxon>
        <taxon>NPAAA clade</taxon>
        <taxon>indigoferoid/millettioid clade</taxon>
        <taxon>Phaseoleae</taxon>
        <taxon>Sphenostylis</taxon>
    </lineage>
</organism>
<keyword evidence="4" id="KW-1185">Reference proteome</keyword>
<proteinExistence type="predicted"/>
<dbReference type="PANTHER" id="PTHR47593:SF8">
    <property type="entry name" value="OS12G0581900 PROTEIN"/>
    <property type="match status" value="1"/>
</dbReference>
<dbReference type="AlphaFoldDB" id="A0AA87B7N1"/>
<evidence type="ECO:0000313" key="3">
    <source>
        <dbReference type="EMBL" id="CAJ1977373.1"/>
    </source>
</evidence>
<dbReference type="EMBL" id="OY731407">
    <property type="protein sequence ID" value="CAJ1977373.1"/>
    <property type="molecule type" value="Genomic_DNA"/>
</dbReference>
<dbReference type="PROSITE" id="PS00028">
    <property type="entry name" value="ZINC_FINGER_C2H2_1"/>
    <property type="match status" value="1"/>
</dbReference>
<protein>
    <recommendedName>
        <fullName evidence="2">C2H2-type domain-containing protein</fullName>
    </recommendedName>
</protein>
<dbReference type="PANTHER" id="PTHR47593">
    <property type="entry name" value="ZINC FINGER PROTEIN 4-LIKE"/>
    <property type="match status" value="1"/>
</dbReference>
<keyword evidence="1" id="KW-0479">Metal-binding</keyword>
<sequence length="309" mass="34968">MRQKPGHWRKCVDCGLPPIHNDGNFLWNWTLGAFLPLRICTLQLQSLKRNTKKPQQENTHADALGRQEKLFLNSYGPGYLVFNFLEPLLEIRRDSNEPFFIYSTRFDHPNSSKNLGEMMIKEDETILSTAKEQPGQVMNGDQDNYRSEDDSPKEWLNLNIGGTSLSTAGDPDSQSRPATAKVFSCNFCMRKFFSSQALGGHQNAHKRERGAARRYQSQRSMAILGFSMNTPTMLRSLGVQPHSLVHKPCRGGTVVAPSFHDAHARLGMAWTAFSSEDQTDLVWPGSFRLVPQQPQPPQEPLKLDLDLRL</sequence>
<dbReference type="InterPro" id="IPR036236">
    <property type="entry name" value="Znf_C2H2_sf"/>
</dbReference>
<keyword evidence="1" id="KW-0863">Zinc-finger</keyword>
<dbReference type="GO" id="GO:0008270">
    <property type="term" value="F:zinc ion binding"/>
    <property type="evidence" value="ECO:0007669"/>
    <property type="project" value="UniProtKB-KW"/>
</dbReference>
<dbReference type="Gramene" id="rna-AYBTSS11_LOCUS29538">
    <property type="protein sequence ID" value="CAJ1977373.1"/>
    <property type="gene ID" value="gene-AYBTSS11_LOCUS29538"/>
</dbReference>
<dbReference type="InterPro" id="IPR053266">
    <property type="entry name" value="Zinc_finger_protein_7"/>
</dbReference>
<accession>A0AA87B7N1</accession>
<dbReference type="Proteomes" id="UP001189624">
    <property type="component" value="Chromosome 10"/>
</dbReference>
<reference evidence="3" key="1">
    <citation type="submission" date="2023-10" db="EMBL/GenBank/DDBJ databases">
        <authorList>
            <person name="Domelevo Entfellner J.-B."/>
        </authorList>
    </citation>
    <scope>NUCLEOTIDE SEQUENCE</scope>
</reference>
<dbReference type="InterPro" id="IPR013087">
    <property type="entry name" value="Znf_C2H2_type"/>
</dbReference>
<gene>
    <name evidence="3" type="ORF">AYBTSS11_LOCUS29538</name>
</gene>
<evidence type="ECO:0000259" key="2">
    <source>
        <dbReference type="PROSITE" id="PS50157"/>
    </source>
</evidence>
<keyword evidence="1" id="KW-0862">Zinc</keyword>
<dbReference type="Gene3D" id="3.30.160.60">
    <property type="entry name" value="Classic Zinc Finger"/>
    <property type="match status" value="1"/>
</dbReference>
<dbReference type="SUPFAM" id="SSF57667">
    <property type="entry name" value="beta-beta-alpha zinc fingers"/>
    <property type="match status" value="1"/>
</dbReference>
<name>A0AA87B7N1_9FABA</name>
<evidence type="ECO:0000313" key="4">
    <source>
        <dbReference type="Proteomes" id="UP001189624"/>
    </source>
</evidence>
<dbReference type="PROSITE" id="PS50157">
    <property type="entry name" value="ZINC_FINGER_C2H2_2"/>
    <property type="match status" value="1"/>
</dbReference>